<evidence type="ECO:0000313" key="6">
    <source>
        <dbReference type="EMBL" id="GLR25613.1"/>
    </source>
</evidence>
<dbReference type="SUPFAM" id="SSF46626">
    <property type="entry name" value="Cytochrome c"/>
    <property type="match status" value="1"/>
</dbReference>
<dbReference type="InterPro" id="IPR009056">
    <property type="entry name" value="Cyt_c-like_dom"/>
</dbReference>
<feature type="domain" description="Cytochrome c" evidence="5">
    <location>
        <begin position="69"/>
        <end position="160"/>
    </location>
</feature>
<dbReference type="InterPro" id="IPR036909">
    <property type="entry name" value="Cyt_c-like_dom_sf"/>
</dbReference>
<organism evidence="6 7">
    <name type="scientific">Limnobacter litoralis</name>
    <dbReference type="NCBI Taxonomy" id="481366"/>
    <lineage>
        <taxon>Bacteria</taxon>
        <taxon>Pseudomonadati</taxon>
        <taxon>Pseudomonadota</taxon>
        <taxon>Betaproteobacteria</taxon>
        <taxon>Burkholderiales</taxon>
        <taxon>Burkholderiaceae</taxon>
        <taxon>Limnobacter</taxon>
    </lineage>
</organism>
<name>A0ABQ5YLZ9_9BURK</name>
<dbReference type="EMBL" id="BSOJ01000006">
    <property type="protein sequence ID" value="GLR25613.1"/>
    <property type="molecule type" value="Genomic_DNA"/>
</dbReference>
<dbReference type="PROSITE" id="PS51007">
    <property type="entry name" value="CYTC"/>
    <property type="match status" value="1"/>
</dbReference>
<gene>
    <name evidence="6" type="ORF">GCM10007875_07010</name>
</gene>
<dbReference type="Gene3D" id="1.10.760.10">
    <property type="entry name" value="Cytochrome c-like domain"/>
    <property type="match status" value="1"/>
</dbReference>
<dbReference type="Pfam" id="PF13442">
    <property type="entry name" value="Cytochrome_CBB3"/>
    <property type="match status" value="1"/>
</dbReference>
<dbReference type="RefSeq" id="WP_284280005.1">
    <property type="nucleotide sequence ID" value="NZ_BSOJ01000006.1"/>
</dbReference>
<evidence type="ECO:0000256" key="3">
    <source>
        <dbReference type="ARBA" id="ARBA00023004"/>
    </source>
</evidence>
<evidence type="ECO:0000313" key="7">
    <source>
        <dbReference type="Proteomes" id="UP001156664"/>
    </source>
</evidence>
<dbReference type="Proteomes" id="UP001156664">
    <property type="component" value="Unassembled WGS sequence"/>
</dbReference>
<keyword evidence="7" id="KW-1185">Reference proteome</keyword>
<evidence type="ECO:0000256" key="1">
    <source>
        <dbReference type="ARBA" id="ARBA00022617"/>
    </source>
</evidence>
<evidence type="ECO:0000259" key="5">
    <source>
        <dbReference type="PROSITE" id="PS51007"/>
    </source>
</evidence>
<accession>A0ABQ5YLZ9</accession>
<keyword evidence="2 4" id="KW-0479">Metal-binding</keyword>
<evidence type="ECO:0000256" key="4">
    <source>
        <dbReference type="PROSITE-ProRule" id="PRU00433"/>
    </source>
</evidence>
<reference evidence="7" key="1">
    <citation type="journal article" date="2019" name="Int. J. Syst. Evol. Microbiol.">
        <title>The Global Catalogue of Microorganisms (GCM) 10K type strain sequencing project: providing services to taxonomists for standard genome sequencing and annotation.</title>
        <authorList>
            <consortium name="The Broad Institute Genomics Platform"/>
            <consortium name="The Broad Institute Genome Sequencing Center for Infectious Disease"/>
            <person name="Wu L."/>
            <person name="Ma J."/>
        </authorList>
    </citation>
    <scope>NUCLEOTIDE SEQUENCE [LARGE SCALE GENOMIC DNA]</scope>
    <source>
        <strain evidence="7">NBRC 105857</strain>
    </source>
</reference>
<sequence length="181" mass="19511">MKNFVLGVVLGALLLGSAMLLGLRLGYIDFSADTPHSPFVFNLIDESREQFVANASASITPPSDLSSQARIVRGAGNYAAMCAQCHLAPGQQNTELSLGLYPQPPNLMEGEGHESTPEHMAMHFWTIKHGIKGSAMPAWSKAGLSDDDAWNLVAFLSKAPTLSKTQYDALVESSDGHHHQH</sequence>
<protein>
    <recommendedName>
        <fullName evidence="5">Cytochrome c domain-containing protein</fullName>
    </recommendedName>
</protein>
<keyword evidence="1 4" id="KW-0349">Heme</keyword>
<evidence type="ECO:0000256" key="2">
    <source>
        <dbReference type="ARBA" id="ARBA00022723"/>
    </source>
</evidence>
<comment type="caution">
    <text evidence="6">The sequence shown here is derived from an EMBL/GenBank/DDBJ whole genome shotgun (WGS) entry which is preliminary data.</text>
</comment>
<keyword evidence="3 4" id="KW-0408">Iron</keyword>
<proteinExistence type="predicted"/>